<dbReference type="OrthoDB" id="488402at2"/>
<dbReference type="AlphaFoldDB" id="B4VQ91"/>
<proteinExistence type="predicted"/>
<dbReference type="HOGENOM" id="CLU_193096_0_0_3"/>
<reference evidence="1 2" key="1">
    <citation type="submission" date="2008-07" db="EMBL/GenBank/DDBJ databases">
        <authorList>
            <person name="Tandeau de Marsac N."/>
            <person name="Ferriera S."/>
            <person name="Johnson J."/>
            <person name="Kravitz S."/>
            <person name="Beeson K."/>
            <person name="Sutton G."/>
            <person name="Rogers Y.-H."/>
            <person name="Friedman R."/>
            <person name="Frazier M."/>
            <person name="Venter J.C."/>
        </authorList>
    </citation>
    <scope>NUCLEOTIDE SEQUENCE [LARGE SCALE GENOMIC DNA]</scope>
    <source>
        <strain evidence="1 2">PCC 7420</strain>
    </source>
</reference>
<organism evidence="1 2">
    <name type="scientific">Coleofasciculus chthonoplastes PCC 7420</name>
    <dbReference type="NCBI Taxonomy" id="118168"/>
    <lineage>
        <taxon>Bacteria</taxon>
        <taxon>Bacillati</taxon>
        <taxon>Cyanobacteriota</taxon>
        <taxon>Cyanophyceae</taxon>
        <taxon>Coleofasciculales</taxon>
        <taxon>Coleofasciculaceae</taxon>
        <taxon>Coleofasciculus</taxon>
    </lineage>
</organism>
<dbReference type="Proteomes" id="UP000003835">
    <property type="component" value="Unassembled WGS sequence"/>
</dbReference>
<keyword evidence="2" id="KW-1185">Reference proteome</keyword>
<name>B4VQ91_9CYAN</name>
<dbReference type="STRING" id="118168.MC7420_5678"/>
<dbReference type="RefSeq" id="WP_006100731.1">
    <property type="nucleotide sequence ID" value="NZ_DS989847.1"/>
</dbReference>
<gene>
    <name evidence="1" type="ORF">MC7420_5678</name>
</gene>
<dbReference type="eggNOG" id="ENOG5033CQS">
    <property type="taxonomic scope" value="Bacteria"/>
</dbReference>
<accession>B4VQ91</accession>
<evidence type="ECO:0000313" key="2">
    <source>
        <dbReference type="Proteomes" id="UP000003835"/>
    </source>
</evidence>
<dbReference type="EMBL" id="DS989847">
    <property type="protein sequence ID" value="EDX76244.1"/>
    <property type="molecule type" value="Genomic_DNA"/>
</dbReference>
<sequence length="90" mass="10318">MTKIEVELDQKTIESAKLLAESRQSTLPELIADVIKLLVRQKRTKDPWLGLVADEPELVDEILEEALKNRRVQLFNEKIGKGTASHRHFV</sequence>
<protein>
    <submittedName>
        <fullName evidence="1">Uncharacterized protein</fullName>
    </submittedName>
</protein>
<evidence type="ECO:0000313" key="1">
    <source>
        <dbReference type="EMBL" id="EDX76244.1"/>
    </source>
</evidence>